<name>A0AAU8PP94_EDWPI</name>
<keyword evidence="2" id="KW-1185">Reference proteome</keyword>
<sequence>MFVDDVIKVADIMPTFNAIRVCCNMLKTIDFLILRKKGRGICL</sequence>
<proteinExistence type="predicted"/>
<organism evidence="1 2">
    <name type="scientific">Edwardsiella piscicida</name>
    <dbReference type="NCBI Taxonomy" id="1263550"/>
    <lineage>
        <taxon>Bacteria</taxon>
        <taxon>Pseudomonadati</taxon>
        <taxon>Pseudomonadota</taxon>
        <taxon>Gammaproteobacteria</taxon>
        <taxon>Enterobacterales</taxon>
        <taxon>Hafniaceae</taxon>
        <taxon>Edwardsiella</taxon>
    </lineage>
</organism>
<protein>
    <submittedName>
        <fullName evidence="1">Uncharacterized protein</fullName>
    </submittedName>
</protein>
<dbReference type="KEGG" id="etr:ETAE_2030"/>
<dbReference type="AlphaFoldDB" id="A0AAU8PP94"/>
<accession>A0AAU8PP94</accession>
<evidence type="ECO:0000313" key="1">
    <source>
        <dbReference type="EMBL" id="ACY84867.1"/>
    </source>
</evidence>
<dbReference type="Proteomes" id="UP000002634">
    <property type="component" value="Chromosome"/>
</dbReference>
<dbReference type="EMBL" id="CP001135">
    <property type="protein sequence ID" value="ACY84867.1"/>
    <property type="molecule type" value="Genomic_DNA"/>
</dbReference>
<evidence type="ECO:0000313" key="2">
    <source>
        <dbReference type="Proteomes" id="UP000002634"/>
    </source>
</evidence>
<gene>
    <name evidence="1" type="ordered locus">ETAE_2030</name>
</gene>
<reference evidence="1 2" key="1">
    <citation type="journal article" date="2009" name="PLoS ONE">
        <title>Genome sequence of the versatile fish pathogen Edwardsiella tarda provides insights into its adaptation to broad host ranges and intracellular niches.</title>
        <authorList>
            <person name="Wang Q."/>
            <person name="Yang M."/>
            <person name="Xiao J."/>
            <person name="Wu H."/>
            <person name="Wang X."/>
            <person name="Lv Y."/>
            <person name="Xu L."/>
            <person name="Zheng H."/>
            <person name="Wang S."/>
            <person name="Zhao G."/>
            <person name="Liu Q."/>
            <person name="Zhang Y."/>
        </authorList>
    </citation>
    <scope>NUCLEOTIDE SEQUENCE [LARGE SCALE GENOMIC DNA]</scope>
    <source>
        <strain evidence="2">EIB202 / CCTCC M208068</strain>
    </source>
</reference>